<evidence type="ECO:0000313" key="4">
    <source>
        <dbReference type="EMBL" id="GGI98284.1"/>
    </source>
</evidence>
<dbReference type="CDD" id="cd00683">
    <property type="entry name" value="Trans_IPPS_HH"/>
    <property type="match status" value="1"/>
</dbReference>
<dbReference type="GO" id="GO:0051996">
    <property type="term" value="F:squalene synthase [NAD(P)H] activity"/>
    <property type="evidence" value="ECO:0007669"/>
    <property type="project" value="InterPro"/>
</dbReference>
<reference evidence="4" key="1">
    <citation type="journal article" date="2014" name="Int. J. Syst. Evol. Microbiol.">
        <title>Complete genome sequence of Corynebacterium casei LMG S-19264T (=DSM 44701T), isolated from a smear-ripened cheese.</title>
        <authorList>
            <consortium name="US DOE Joint Genome Institute (JGI-PGF)"/>
            <person name="Walter F."/>
            <person name="Albersmeier A."/>
            <person name="Kalinowski J."/>
            <person name="Ruckert C."/>
        </authorList>
    </citation>
    <scope>NUCLEOTIDE SEQUENCE</scope>
    <source>
        <strain evidence="4">JCM 18487</strain>
    </source>
</reference>
<dbReference type="SFLD" id="SFLDG01212">
    <property type="entry name" value="Phytoene_synthase_like"/>
    <property type="match status" value="1"/>
</dbReference>
<comment type="caution">
    <text evidence="4">The sequence shown here is derived from an EMBL/GenBank/DDBJ whole genome shotgun (WGS) entry which is preliminary data.</text>
</comment>
<proteinExistence type="predicted"/>
<dbReference type="Proteomes" id="UP000637695">
    <property type="component" value="Unassembled WGS sequence"/>
</dbReference>
<dbReference type="EMBL" id="BMOY01000004">
    <property type="protein sequence ID" value="GGI98284.1"/>
    <property type="molecule type" value="Genomic_DNA"/>
</dbReference>
<keyword evidence="5" id="KW-1185">Reference proteome</keyword>
<accession>A0A917K470</accession>
<dbReference type="PROSITE" id="PS01044">
    <property type="entry name" value="SQUALEN_PHYTOEN_SYN_1"/>
    <property type="match status" value="1"/>
</dbReference>
<dbReference type="InterPro" id="IPR002060">
    <property type="entry name" value="Squ/phyt_synthse"/>
</dbReference>
<dbReference type="SFLD" id="SFLDG01018">
    <property type="entry name" value="Squalene/Phytoene_Synthase_Lik"/>
    <property type="match status" value="1"/>
</dbReference>
<evidence type="ECO:0000256" key="3">
    <source>
        <dbReference type="ARBA" id="ARBA00022746"/>
    </source>
</evidence>
<reference evidence="4" key="2">
    <citation type="submission" date="2020-09" db="EMBL/GenBank/DDBJ databases">
        <authorList>
            <person name="Sun Q."/>
            <person name="Ohkuma M."/>
        </authorList>
    </citation>
    <scope>NUCLEOTIDE SEQUENCE</scope>
    <source>
        <strain evidence="4">JCM 18487</strain>
    </source>
</reference>
<gene>
    <name evidence="4" type="ORF">GCM10010885_04830</name>
</gene>
<keyword evidence="2" id="KW-0808">Transferase</keyword>
<dbReference type="InterPro" id="IPR019845">
    <property type="entry name" value="Squalene/phytoene_synthase_CS"/>
</dbReference>
<dbReference type="InterPro" id="IPR044843">
    <property type="entry name" value="Trans_IPPS_bact-type"/>
</dbReference>
<comment type="pathway">
    <text evidence="1">Carotenoid biosynthesis.</text>
</comment>
<dbReference type="Pfam" id="PF00494">
    <property type="entry name" value="SQS_PSY"/>
    <property type="match status" value="1"/>
</dbReference>
<dbReference type="GO" id="GO:0004311">
    <property type="term" value="F:geranylgeranyl diphosphate synthase activity"/>
    <property type="evidence" value="ECO:0007669"/>
    <property type="project" value="InterPro"/>
</dbReference>
<organism evidence="4 5">
    <name type="scientific">Alicyclobacillus cellulosilyticus</name>
    <dbReference type="NCBI Taxonomy" id="1003997"/>
    <lineage>
        <taxon>Bacteria</taxon>
        <taxon>Bacillati</taxon>
        <taxon>Bacillota</taxon>
        <taxon>Bacilli</taxon>
        <taxon>Bacillales</taxon>
        <taxon>Alicyclobacillaceae</taxon>
        <taxon>Alicyclobacillus</taxon>
    </lineage>
</organism>
<evidence type="ECO:0000256" key="1">
    <source>
        <dbReference type="ARBA" id="ARBA00004829"/>
    </source>
</evidence>
<dbReference type="InterPro" id="IPR033904">
    <property type="entry name" value="Trans_IPPS_HH"/>
</dbReference>
<evidence type="ECO:0000256" key="2">
    <source>
        <dbReference type="ARBA" id="ARBA00022679"/>
    </source>
</evidence>
<dbReference type="RefSeq" id="WP_188880932.1">
    <property type="nucleotide sequence ID" value="NZ_BMOY01000004.1"/>
</dbReference>
<dbReference type="InterPro" id="IPR008949">
    <property type="entry name" value="Isoprenoid_synthase_dom_sf"/>
</dbReference>
<evidence type="ECO:0000313" key="5">
    <source>
        <dbReference type="Proteomes" id="UP000637695"/>
    </source>
</evidence>
<name>A0A917K470_9BACL</name>
<dbReference type="PANTHER" id="PTHR31480">
    <property type="entry name" value="BIFUNCTIONAL LYCOPENE CYCLASE/PHYTOENE SYNTHASE"/>
    <property type="match status" value="1"/>
</dbReference>
<dbReference type="InterPro" id="IPR017828">
    <property type="entry name" value="SQ_synth_HpnD-like"/>
</dbReference>
<dbReference type="AlphaFoldDB" id="A0A917K470"/>
<dbReference type="GO" id="GO:0016117">
    <property type="term" value="P:carotenoid biosynthetic process"/>
    <property type="evidence" value="ECO:0007669"/>
    <property type="project" value="UniProtKB-KW"/>
</dbReference>
<dbReference type="SFLD" id="SFLDS00005">
    <property type="entry name" value="Isoprenoid_Synthase_Type_I"/>
    <property type="match status" value="1"/>
</dbReference>
<dbReference type="Gene3D" id="1.10.600.10">
    <property type="entry name" value="Farnesyl Diphosphate Synthase"/>
    <property type="match status" value="1"/>
</dbReference>
<dbReference type="NCBIfam" id="TIGR03465">
    <property type="entry name" value="HpnD"/>
    <property type="match status" value="1"/>
</dbReference>
<keyword evidence="3" id="KW-0125">Carotenoid biosynthesis</keyword>
<dbReference type="SUPFAM" id="SSF48576">
    <property type="entry name" value="Terpenoid synthases"/>
    <property type="match status" value="1"/>
</dbReference>
<sequence length="285" mass="33383">MRLTQAYKACERVVRKAGSSFYYGMRLLPPAKRSAIYAVYAWSRACDDAVDEHQGQDARERLQRVWEMYQRAAGSGYASDPHPLVQALGDTIRRFHLPEEPFASMMEGMQMDMQLVRFRTYAELQHYCECVAGTVGRLCVHIFGYKHPDALKLAVDMGIALQLTNILRDLREDVERGRVYLPLEELAEAGYALEDLRNLRYTPAFEVLMQRQVARARQYYERAQRLFPLIEEDSLRCLHLLYAVYYELLQQIEANRFHVFDVRIRVSTPRKMQLFWGALWQKQTV</sequence>
<protein>
    <submittedName>
        <fullName evidence="4">Phytoene desaturase</fullName>
    </submittedName>
</protein>
<dbReference type="PROSITE" id="PS01045">
    <property type="entry name" value="SQUALEN_PHYTOEN_SYN_2"/>
    <property type="match status" value="1"/>
</dbReference>